<dbReference type="InterPro" id="IPR003462">
    <property type="entry name" value="ODC_Mu_crystall"/>
</dbReference>
<gene>
    <name evidence="1" type="ORF">CYJ40_10210</name>
</gene>
<dbReference type="SUPFAM" id="SSF51735">
    <property type="entry name" value="NAD(P)-binding Rossmann-fold domains"/>
    <property type="match status" value="1"/>
</dbReference>
<name>A0A2I1IEH3_9MICO</name>
<evidence type="ECO:0000313" key="1">
    <source>
        <dbReference type="EMBL" id="PKY69493.1"/>
    </source>
</evidence>
<dbReference type="GO" id="GO:0005737">
    <property type="term" value="C:cytoplasm"/>
    <property type="evidence" value="ECO:0007669"/>
    <property type="project" value="TreeGrafter"/>
</dbReference>
<dbReference type="InterPro" id="IPR023401">
    <property type="entry name" value="ODC_N"/>
</dbReference>
<dbReference type="Proteomes" id="UP000242755">
    <property type="component" value="Unassembled WGS sequence"/>
</dbReference>
<protein>
    <submittedName>
        <fullName evidence="1">Ornithine cyclodeaminase</fullName>
    </submittedName>
</protein>
<evidence type="ECO:0000313" key="2">
    <source>
        <dbReference type="Proteomes" id="UP000242755"/>
    </source>
</evidence>
<dbReference type="PANTHER" id="PTHR13812">
    <property type="entry name" value="KETIMINE REDUCTASE MU-CRYSTALLIN"/>
    <property type="match status" value="1"/>
</dbReference>
<reference evidence="1 2" key="1">
    <citation type="submission" date="2017-12" db="EMBL/GenBank/DDBJ databases">
        <title>Phylogenetic diversity of female urinary microbiome.</title>
        <authorList>
            <person name="Thomas-White K."/>
            <person name="Wolfe A.J."/>
        </authorList>
    </citation>
    <scope>NUCLEOTIDE SEQUENCE [LARGE SCALE GENOMIC DNA]</scope>
    <source>
        <strain evidence="1 2">UMB0426</strain>
    </source>
</reference>
<dbReference type="PANTHER" id="PTHR13812:SF19">
    <property type="entry name" value="KETIMINE REDUCTASE MU-CRYSTALLIN"/>
    <property type="match status" value="1"/>
</dbReference>
<dbReference type="PIRSF" id="PIRSF001439">
    <property type="entry name" value="CryM"/>
    <property type="match status" value="1"/>
</dbReference>
<dbReference type="InterPro" id="IPR036291">
    <property type="entry name" value="NAD(P)-bd_dom_sf"/>
</dbReference>
<dbReference type="Pfam" id="PF02423">
    <property type="entry name" value="OCD_Mu_crystall"/>
    <property type="match status" value="1"/>
</dbReference>
<organism evidence="1 2">
    <name type="scientific">Brevibacterium ravenspurgense</name>
    <dbReference type="NCBI Taxonomy" id="479117"/>
    <lineage>
        <taxon>Bacteria</taxon>
        <taxon>Bacillati</taxon>
        <taxon>Actinomycetota</taxon>
        <taxon>Actinomycetes</taxon>
        <taxon>Micrococcales</taxon>
        <taxon>Brevibacteriaceae</taxon>
        <taxon>Brevibacterium</taxon>
    </lineage>
</organism>
<dbReference type="STRING" id="1176165.GCA_001584405_00712"/>
<comment type="caution">
    <text evidence="1">The sequence shown here is derived from an EMBL/GenBank/DDBJ whole genome shotgun (WGS) entry which is preliminary data.</text>
</comment>
<dbReference type="AlphaFoldDB" id="A0A2I1IEH3"/>
<proteinExistence type="predicted"/>
<dbReference type="EMBL" id="PKGO01000011">
    <property type="protein sequence ID" value="PKY69493.1"/>
    <property type="molecule type" value="Genomic_DNA"/>
</dbReference>
<dbReference type="Gene3D" id="3.40.50.720">
    <property type="entry name" value="NAD(P)-binding Rossmann-like Domain"/>
    <property type="match status" value="1"/>
</dbReference>
<sequence length="340" mass="35982">MQTRPPTRTPKAHRQNPWEVPLLNIDAETLLSTVSSAQARDGMREALRAGYDPDTCLPRTSADLPNGQFLFMPSAVDDFAGIKVLTLTPENADRGLPTIQGSVLLFDGQTQAPLATVDGAAITELRTPALSMAGVKDVLQRRFADGVHMVIFGGGAQAAAHVEAAQATVPVTSLTAVVRGEGKAQKVAAKAAEFGIEFTEAVSNSTEAIAAVENAGFIVTATGASEPLLEDSHVRDDAVLVAMGSHLLNARELPGDLLGRSTVGVESIDNGKREAGDVHQAIEEGHLSWDDVLSFRDIVKSEGACIPDDRPFVWKSVGQGWEDIVVAGLAYRAVLKDADK</sequence>
<accession>A0A2I1IEH3</accession>
<dbReference type="Gene3D" id="3.30.1780.10">
    <property type="entry name" value="ornithine cyclodeaminase, domain 1"/>
    <property type="match status" value="1"/>
</dbReference>